<dbReference type="Proteomes" id="UP001631969">
    <property type="component" value="Unassembled WGS sequence"/>
</dbReference>
<protein>
    <submittedName>
        <fullName evidence="1">Histidine kinase dimerization/phospho-acceptor domain-containing protein</fullName>
    </submittedName>
</protein>
<gene>
    <name evidence="1" type="ORF">ACI1P1_21720</name>
</gene>
<dbReference type="EMBL" id="JBJURJ010000015">
    <property type="protein sequence ID" value="MFM9330914.1"/>
    <property type="molecule type" value="Genomic_DNA"/>
</dbReference>
<keyword evidence="2" id="KW-1185">Reference proteome</keyword>
<reference evidence="1" key="1">
    <citation type="submission" date="2024-12" db="EMBL/GenBank/DDBJ databases">
        <authorList>
            <person name="Wu N."/>
        </authorList>
    </citation>
    <scope>NUCLEOTIDE SEQUENCE</scope>
    <source>
        <strain evidence="1">P15</strain>
    </source>
</reference>
<name>A0ACC7P5Q5_9BACL</name>
<keyword evidence="1" id="KW-0808">Transferase</keyword>
<evidence type="ECO:0000313" key="2">
    <source>
        <dbReference type="Proteomes" id="UP001631969"/>
    </source>
</evidence>
<sequence>MNRKPCKGKLKYKLMLALVLSLAVSAGIFIVLQVTSEDIIVNHLNKTSFITKQKEESIAEFREFVAQNGITTADHEKMKNWVRHAKYINIFIFHENKMIFSTDGFDTAIEGNEYLFDIILKNEPFYDVSFADTNTKVYMECFFEYKYYYIVMVLNVIVSVVFLIILISFFISRKTSYIGVLENEIKILEGGELHYPISIRGNDELSSLAESINEMRVSFIEWIEWEDNAKTANKELITAMSHDLRTPLTALVGYLDIIIHNKYQSQDDLLKYIHNSRDKAYQIKELSDKLFEYFTVFKTDEDDLQLELFNGNELMDQLLEEQLLHLHNNGFQYRLHTCAEPYHLEVHLISMRRVFDNLFSNIIKYADQSKPVVVTSYLKDRLLVMSIENHINKELKEAGGTGIGIKTCQRIMERQYGHFSAAKTKEVFTVHLSLAAHAGHI</sequence>
<evidence type="ECO:0000313" key="1">
    <source>
        <dbReference type="EMBL" id="MFM9330914.1"/>
    </source>
</evidence>
<proteinExistence type="predicted"/>
<comment type="caution">
    <text evidence="1">The sequence shown here is derived from an EMBL/GenBank/DDBJ whole genome shotgun (WGS) entry which is preliminary data.</text>
</comment>
<accession>A0ACC7P5Q5</accession>
<keyword evidence="1" id="KW-0418">Kinase</keyword>
<organism evidence="1 2">
    <name type="scientific">Paenibacillus mesotrionivorans</name>
    <dbReference type="NCBI Taxonomy" id="3160968"/>
    <lineage>
        <taxon>Bacteria</taxon>
        <taxon>Bacillati</taxon>
        <taxon>Bacillota</taxon>
        <taxon>Bacilli</taxon>
        <taxon>Bacillales</taxon>
        <taxon>Paenibacillaceae</taxon>
        <taxon>Paenibacillus</taxon>
    </lineage>
</organism>